<dbReference type="RefSeq" id="WP_152103916.1">
    <property type="nucleotide sequence ID" value="NZ_BAAAYP010000023.1"/>
</dbReference>
<name>A0ABQ0YQ11_9NOCA</name>
<keyword evidence="3" id="KW-1185">Reference proteome</keyword>
<dbReference type="Proteomes" id="UP000325466">
    <property type="component" value="Unassembled WGS sequence"/>
</dbReference>
<evidence type="ECO:0000256" key="1">
    <source>
        <dbReference type="SAM" id="MobiDB-lite"/>
    </source>
</evidence>
<dbReference type="EMBL" id="BLAH01000096">
    <property type="protein sequence ID" value="GES38680.1"/>
    <property type="molecule type" value="Genomic_DNA"/>
</dbReference>
<feature type="region of interest" description="Disordered" evidence="1">
    <location>
        <begin position="21"/>
        <end position="47"/>
    </location>
</feature>
<comment type="caution">
    <text evidence="2">The sequence shown here is derived from an EMBL/GenBank/DDBJ whole genome shotgun (WGS) entry which is preliminary data.</text>
</comment>
<sequence length="235" mass="26086">MAWRVANSLVRLRDQVNAAYPHRSKASDGTIGDPAHQAEGSGSDHNPNRHGVVCAFDITHDPANGLDIVALAEALASSRDPRIKYLIRNRQIMVPADYGWRWVAYSGSNPHTSHLHVSVHGNYDDASNWNINAAASAGDEEMSPEVIDLAWQIGFNRQATPPDIKEFENKTVKELLQHILKYNLPQRTQYSEFNNVAEALKRSDAEVERLRAELASKTAPATAVIELKPGLYEVK</sequence>
<organism evidence="2 3">
    <name type="scientific">Rhodococcus aetherivorans</name>
    <dbReference type="NCBI Taxonomy" id="191292"/>
    <lineage>
        <taxon>Bacteria</taxon>
        <taxon>Bacillati</taxon>
        <taxon>Actinomycetota</taxon>
        <taxon>Actinomycetes</taxon>
        <taxon>Mycobacteriales</taxon>
        <taxon>Nocardiaceae</taxon>
        <taxon>Rhodococcus</taxon>
    </lineage>
</organism>
<accession>A0ABQ0YQ11</accession>
<evidence type="ECO:0000313" key="3">
    <source>
        <dbReference type="Proteomes" id="UP000325466"/>
    </source>
</evidence>
<reference evidence="2 3" key="1">
    <citation type="journal article" date="2018" name="Biodegradation">
        <title>1,4-Dioxane degradation characteristics of Rhodococcus aetherivorans JCM 14343.</title>
        <authorList>
            <person name="Inoue D."/>
            <person name="Tsunoda T."/>
            <person name="Yamamoto N."/>
            <person name="Ike M."/>
            <person name="Sei K."/>
        </authorList>
    </citation>
    <scope>NUCLEOTIDE SEQUENCE [LARGE SCALE GENOMIC DNA]</scope>
    <source>
        <strain evidence="2 3">JCM 14343</strain>
    </source>
</reference>
<evidence type="ECO:0000313" key="2">
    <source>
        <dbReference type="EMBL" id="GES38680.1"/>
    </source>
</evidence>
<gene>
    <name evidence="2" type="ORF">RAJCM14343_3945</name>
</gene>
<protein>
    <submittedName>
        <fullName evidence="2">Phage tail fiber protein</fullName>
    </submittedName>
</protein>
<proteinExistence type="predicted"/>